<name>A0ABW2W103_9ACTN</name>
<sequence>MESQLYIAEALGWPADIVRADDLPNWLPLTGNGVVPLGPHSSVPALREAQRTAMERRTFLTISGAALSALAAA</sequence>
<keyword evidence="2" id="KW-1185">Reference proteome</keyword>
<dbReference type="EMBL" id="JBHTEC010000010">
    <property type="protein sequence ID" value="MFD0289617.1"/>
    <property type="molecule type" value="Genomic_DNA"/>
</dbReference>
<organism evidence="1 2">
    <name type="scientific">Streptomyces lutosisoli</name>
    <dbReference type="NCBI Taxonomy" id="2665721"/>
    <lineage>
        <taxon>Bacteria</taxon>
        <taxon>Bacillati</taxon>
        <taxon>Actinomycetota</taxon>
        <taxon>Actinomycetes</taxon>
        <taxon>Kitasatosporales</taxon>
        <taxon>Streptomycetaceae</taxon>
        <taxon>Streptomyces</taxon>
    </lineage>
</organism>
<dbReference type="Proteomes" id="UP001596957">
    <property type="component" value="Unassembled WGS sequence"/>
</dbReference>
<evidence type="ECO:0000313" key="1">
    <source>
        <dbReference type="EMBL" id="MFD0289617.1"/>
    </source>
</evidence>
<evidence type="ECO:0000313" key="2">
    <source>
        <dbReference type="Proteomes" id="UP001596957"/>
    </source>
</evidence>
<reference evidence="2" key="1">
    <citation type="journal article" date="2019" name="Int. J. Syst. Evol. Microbiol.">
        <title>The Global Catalogue of Microorganisms (GCM) 10K type strain sequencing project: providing services to taxonomists for standard genome sequencing and annotation.</title>
        <authorList>
            <consortium name="The Broad Institute Genomics Platform"/>
            <consortium name="The Broad Institute Genome Sequencing Center for Infectious Disease"/>
            <person name="Wu L."/>
            <person name="Ma J."/>
        </authorList>
    </citation>
    <scope>NUCLEOTIDE SEQUENCE [LARGE SCALE GENOMIC DNA]</scope>
    <source>
        <strain evidence="2">CGMCC 4.7198</strain>
    </source>
</reference>
<comment type="caution">
    <text evidence="1">The sequence shown here is derived from an EMBL/GenBank/DDBJ whole genome shotgun (WGS) entry which is preliminary data.</text>
</comment>
<protein>
    <submittedName>
        <fullName evidence="1">Uncharacterized protein</fullName>
    </submittedName>
</protein>
<gene>
    <name evidence="1" type="ORF">ACFQZP_50135</name>
</gene>
<accession>A0ABW2W103</accession>
<dbReference type="RefSeq" id="WP_381264729.1">
    <property type="nucleotide sequence ID" value="NZ_JBHTBI010000120.1"/>
</dbReference>
<proteinExistence type="predicted"/>